<keyword evidence="7 9" id="KW-0472">Membrane</keyword>
<feature type="transmembrane region" description="Helical" evidence="9">
    <location>
        <begin position="377"/>
        <end position="394"/>
    </location>
</feature>
<keyword evidence="3 10" id="KW-0328">Glycosyltransferase</keyword>
<reference evidence="10 11" key="1">
    <citation type="journal article" date="2020" name="Harmful Algae">
        <title>Molecular and morphological characterization of a novel dihydroanatoxin-a producing Microcoleus species (cyanobacteria) from the Russian River, California, USA.</title>
        <authorList>
            <person name="Conklin K.Y."/>
            <person name="Stancheva R."/>
            <person name="Otten T.G."/>
            <person name="Fadness R."/>
            <person name="Boyer G.L."/>
            <person name="Read B."/>
            <person name="Zhang X."/>
            <person name="Sheath R.G."/>
        </authorList>
    </citation>
    <scope>NUCLEOTIDE SEQUENCE [LARGE SCALE GENOMIC DNA]</scope>
    <source>
        <strain evidence="10 11">PTRS2</strain>
    </source>
</reference>
<dbReference type="EC" id="2.4.-.-" evidence="10"/>
<comment type="subcellular location">
    <subcellularLocation>
        <location evidence="1">Cell membrane</location>
        <topology evidence="1">Multi-pass membrane protein</topology>
    </subcellularLocation>
</comment>
<dbReference type="InterPro" id="IPR011990">
    <property type="entry name" value="TPR-like_helical_dom_sf"/>
</dbReference>
<evidence type="ECO:0000256" key="9">
    <source>
        <dbReference type="SAM" id="Phobius"/>
    </source>
</evidence>
<keyword evidence="2" id="KW-1003">Cell membrane</keyword>
<dbReference type="Gene3D" id="1.25.40.10">
    <property type="entry name" value="Tetratricopeptide repeat domain"/>
    <property type="match status" value="1"/>
</dbReference>
<name>A0ABU8YQ17_9CYAN</name>
<dbReference type="InterPro" id="IPR050297">
    <property type="entry name" value="LipidA_mod_glycosyltrf_83"/>
</dbReference>
<dbReference type="EMBL" id="JBBLXS010000226">
    <property type="protein sequence ID" value="MEK0186519.1"/>
    <property type="molecule type" value="Genomic_DNA"/>
</dbReference>
<dbReference type="GO" id="GO:0016757">
    <property type="term" value="F:glycosyltransferase activity"/>
    <property type="evidence" value="ECO:0007669"/>
    <property type="project" value="UniProtKB-KW"/>
</dbReference>
<dbReference type="PANTHER" id="PTHR33908">
    <property type="entry name" value="MANNOSYLTRANSFERASE YKCB-RELATED"/>
    <property type="match status" value="1"/>
</dbReference>
<sequence>MARQHRGNGDNSLLVLGIIWLVGAMSDRLWFTFDRSVPAWDQAEYLTSTLNYLQVLQHPQWLSGEWWTNFWLLSTKIPPLIFIATVPFLRIFGTRPDEATLVFLLFSAILLVSVYCLSVQLFNRQVGLWAAAICVVLPGLYRFRLQFLLDYPVTAAITLTFFCLTMWKASEARESFDVAQGTLREEVTHDTDVDANRRINSRQQGQVWSLSLSSYFWAIASGISLGLSILAKHTTVLFLFTPIVWLAVGTFRQKAWGRLAQLAGALLLSVAVFGPWAKTNWLLILTGGKRATFDSAIAEGDPALNTINAWIYYGQHLPEQVSWPLLLIPLVGLLLYYWRHRGHLGSIFQLNSCRWLAIFWLGAYLINSININKDGRYVVPYLPVLSIFLAYFLTMWPQRWGRQIRWGTMGLAILAMLFHMWPLGGALGHNLVELVSPGNSSYPYLGKEWPHREVIAEIIQTEPYLQSTLGVLPSTPEINQHNLNYYGALANFQIYGRQVGTSLKEVPQDVRSLSWFVTKTGDQGSIRERIKTAQNAAVAAIEKGDNFQLQKTWFLPDFTNLNLYRKRWRAVEVQPLNEARSQVQLEQVTVPARAVPGVPIPVTYIWSGPWRQLQSGLVLVTWKNRGGSEIQQPGQTSEILHDRAIAQGTLHPGMLEADKFAVGFRVVDRTAMLPPANIAPGSYNLEATYLNRNTGETYPMNVATVSVRIEPESANQKQNLKQKNQKPGNEDNLEKVELDLVTQLRTMAANLPKGLPGLEPVFEQIGRINQYDPTQDYTLQAEQAFEYRLHQQPNNLELAYGLALSRALQQNVNGAIAALEKVTQIDSKNPYAYAYLAFVNLYGWHPKAAETALKPALVLNPNLPEIRVLNGIATLLQGNLIQAWQDLQYVKKLKL</sequence>
<dbReference type="PANTHER" id="PTHR33908:SF11">
    <property type="entry name" value="MEMBRANE PROTEIN"/>
    <property type="match status" value="1"/>
</dbReference>
<protein>
    <submittedName>
        <fullName evidence="10">Glycosyltransferase family 39 protein</fullName>
        <ecNumber evidence="10">2.4.-.-</ecNumber>
    </submittedName>
</protein>
<keyword evidence="4 10" id="KW-0808">Transferase</keyword>
<evidence type="ECO:0000256" key="7">
    <source>
        <dbReference type="ARBA" id="ARBA00023136"/>
    </source>
</evidence>
<comment type="caution">
    <text evidence="10">The sequence shown here is derived from an EMBL/GenBank/DDBJ whole genome shotgun (WGS) entry which is preliminary data.</text>
</comment>
<feature type="transmembrane region" description="Helical" evidence="9">
    <location>
        <begin position="101"/>
        <end position="120"/>
    </location>
</feature>
<keyword evidence="5 9" id="KW-0812">Transmembrane</keyword>
<feature type="transmembrane region" description="Helical" evidence="9">
    <location>
        <begin position="12"/>
        <end position="31"/>
    </location>
</feature>
<feature type="transmembrane region" description="Helical" evidence="9">
    <location>
        <begin position="350"/>
        <end position="371"/>
    </location>
</feature>
<keyword evidence="11" id="KW-1185">Reference proteome</keyword>
<gene>
    <name evidence="10" type="ORF">WMG39_16920</name>
</gene>
<feature type="transmembrane region" description="Helical" evidence="9">
    <location>
        <begin position="215"/>
        <end position="247"/>
    </location>
</feature>
<evidence type="ECO:0000256" key="5">
    <source>
        <dbReference type="ARBA" id="ARBA00022692"/>
    </source>
</evidence>
<evidence type="ECO:0000256" key="2">
    <source>
        <dbReference type="ARBA" id="ARBA00022475"/>
    </source>
</evidence>
<feature type="transmembrane region" description="Helical" evidence="9">
    <location>
        <begin position="406"/>
        <end position="424"/>
    </location>
</feature>
<evidence type="ECO:0000256" key="6">
    <source>
        <dbReference type="ARBA" id="ARBA00022989"/>
    </source>
</evidence>
<accession>A0ABU8YQ17</accession>
<feature type="transmembrane region" description="Helical" evidence="9">
    <location>
        <begin position="70"/>
        <end position="89"/>
    </location>
</feature>
<dbReference type="RefSeq" id="WP_340518314.1">
    <property type="nucleotide sequence ID" value="NZ_JBBLXS010000226.1"/>
</dbReference>
<evidence type="ECO:0000256" key="1">
    <source>
        <dbReference type="ARBA" id="ARBA00004651"/>
    </source>
</evidence>
<evidence type="ECO:0000256" key="3">
    <source>
        <dbReference type="ARBA" id="ARBA00022676"/>
    </source>
</evidence>
<feature type="compositionally biased region" description="Low complexity" evidence="8">
    <location>
        <begin position="715"/>
        <end position="726"/>
    </location>
</feature>
<dbReference type="SUPFAM" id="SSF48452">
    <property type="entry name" value="TPR-like"/>
    <property type="match status" value="1"/>
</dbReference>
<evidence type="ECO:0000256" key="4">
    <source>
        <dbReference type="ARBA" id="ARBA00022679"/>
    </source>
</evidence>
<feature type="transmembrane region" description="Helical" evidence="9">
    <location>
        <begin position="321"/>
        <end position="338"/>
    </location>
</feature>
<evidence type="ECO:0000313" key="11">
    <source>
        <dbReference type="Proteomes" id="UP001384579"/>
    </source>
</evidence>
<keyword evidence="6 9" id="KW-1133">Transmembrane helix</keyword>
<feature type="region of interest" description="Disordered" evidence="8">
    <location>
        <begin position="713"/>
        <end position="733"/>
    </location>
</feature>
<feature type="transmembrane region" description="Helical" evidence="9">
    <location>
        <begin position="126"/>
        <end position="141"/>
    </location>
</feature>
<evidence type="ECO:0000313" key="10">
    <source>
        <dbReference type="EMBL" id="MEK0186519.1"/>
    </source>
</evidence>
<organism evidence="10 11">
    <name type="scientific">Microcoleus anatoxicus PTRS2</name>
    <dbReference type="NCBI Taxonomy" id="2705321"/>
    <lineage>
        <taxon>Bacteria</taxon>
        <taxon>Bacillati</taxon>
        <taxon>Cyanobacteriota</taxon>
        <taxon>Cyanophyceae</taxon>
        <taxon>Oscillatoriophycideae</taxon>
        <taxon>Oscillatoriales</taxon>
        <taxon>Microcoleaceae</taxon>
        <taxon>Microcoleus</taxon>
        <taxon>Microcoleus anatoxicus</taxon>
    </lineage>
</organism>
<evidence type="ECO:0000256" key="8">
    <source>
        <dbReference type="SAM" id="MobiDB-lite"/>
    </source>
</evidence>
<proteinExistence type="predicted"/>
<dbReference type="Proteomes" id="UP001384579">
    <property type="component" value="Unassembled WGS sequence"/>
</dbReference>
<feature type="transmembrane region" description="Helical" evidence="9">
    <location>
        <begin position="259"/>
        <end position="277"/>
    </location>
</feature>